<feature type="signal peptide" evidence="1">
    <location>
        <begin position="1"/>
        <end position="22"/>
    </location>
</feature>
<name>A0A8J2S1D6_9CRUS</name>
<keyword evidence="1" id="KW-0732">Signal</keyword>
<dbReference type="AlphaFoldDB" id="A0A8J2S1D6"/>
<evidence type="ECO:0000256" key="1">
    <source>
        <dbReference type="SAM" id="SignalP"/>
    </source>
</evidence>
<comment type="caution">
    <text evidence="2">The sequence shown here is derived from an EMBL/GenBank/DDBJ whole genome shotgun (WGS) entry which is preliminary data.</text>
</comment>
<accession>A0A8J2S1D6</accession>
<gene>
    <name evidence="2" type="ORF">DGAL_LOCUS10793</name>
</gene>
<keyword evidence="3" id="KW-1185">Reference proteome</keyword>
<protein>
    <submittedName>
        <fullName evidence="2">Uncharacterized protein</fullName>
    </submittedName>
</protein>
<dbReference type="EMBL" id="CAKKLH010000276">
    <property type="protein sequence ID" value="CAH0107491.1"/>
    <property type="molecule type" value="Genomic_DNA"/>
</dbReference>
<organism evidence="2 3">
    <name type="scientific">Daphnia galeata</name>
    <dbReference type="NCBI Taxonomy" id="27404"/>
    <lineage>
        <taxon>Eukaryota</taxon>
        <taxon>Metazoa</taxon>
        <taxon>Ecdysozoa</taxon>
        <taxon>Arthropoda</taxon>
        <taxon>Crustacea</taxon>
        <taxon>Branchiopoda</taxon>
        <taxon>Diplostraca</taxon>
        <taxon>Cladocera</taxon>
        <taxon>Anomopoda</taxon>
        <taxon>Daphniidae</taxon>
        <taxon>Daphnia</taxon>
    </lineage>
</organism>
<dbReference type="OrthoDB" id="10482570at2759"/>
<evidence type="ECO:0000313" key="2">
    <source>
        <dbReference type="EMBL" id="CAH0107491.1"/>
    </source>
</evidence>
<dbReference type="Proteomes" id="UP000789390">
    <property type="component" value="Unassembled WGS sequence"/>
</dbReference>
<feature type="chain" id="PRO_5035243157" evidence="1">
    <location>
        <begin position="23"/>
        <end position="177"/>
    </location>
</feature>
<sequence>MKHSISMLFVSLMMAYVLAASAQQFPASSWTNPYFYNHYNAPLAMAPQKLSPYQMTGNQNVFSNHDDQSLENTLGSHVVMLSTCLRELKTTKADLAHTTHRLDQTHTDVEHVKNELKENSQLLANFVAKIENMLKDLNVSAASTSIGRMPKSCEDLHRIGHRKSVLYPVTPLEICPL</sequence>
<reference evidence="2" key="1">
    <citation type="submission" date="2021-11" db="EMBL/GenBank/DDBJ databases">
        <authorList>
            <person name="Schell T."/>
        </authorList>
    </citation>
    <scope>NUCLEOTIDE SEQUENCE</scope>
    <source>
        <strain evidence="2">M5</strain>
    </source>
</reference>
<evidence type="ECO:0000313" key="3">
    <source>
        <dbReference type="Proteomes" id="UP000789390"/>
    </source>
</evidence>
<proteinExistence type="predicted"/>